<evidence type="ECO:0000313" key="7">
    <source>
        <dbReference type="Proteomes" id="UP000663889"/>
    </source>
</evidence>
<keyword evidence="2" id="KW-0521">NADP</keyword>
<comment type="similarity">
    <text evidence="1 4">Belongs to the short-chain dehydrogenases/reductases (SDR) family.</text>
</comment>
<dbReference type="CDD" id="cd05233">
    <property type="entry name" value="SDR_c"/>
    <property type="match status" value="1"/>
</dbReference>
<dbReference type="PRINTS" id="PR00080">
    <property type="entry name" value="SDRFAMILY"/>
</dbReference>
<dbReference type="EMBL" id="CAJNOU010000326">
    <property type="protein sequence ID" value="CAF0959774.1"/>
    <property type="molecule type" value="Genomic_DNA"/>
</dbReference>
<dbReference type="GO" id="GO:0005829">
    <property type="term" value="C:cytosol"/>
    <property type="evidence" value="ECO:0007669"/>
    <property type="project" value="TreeGrafter"/>
</dbReference>
<dbReference type="InterPro" id="IPR036291">
    <property type="entry name" value="NAD(P)-bd_dom_sf"/>
</dbReference>
<dbReference type="Proteomes" id="UP000663874">
    <property type="component" value="Unassembled WGS sequence"/>
</dbReference>
<reference evidence="5" key="1">
    <citation type="submission" date="2021-02" db="EMBL/GenBank/DDBJ databases">
        <authorList>
            <person name="Nowell W R."/>
        </authorList>
    </citation>
    <scope>NUCLEOTIDE SEQUENCE</scope>
</reference>
<dbReference type="PANTHER" id="PTHR43391:SF14">
    <property type="entry name" value="DEHYDROGENASE_REDUCTASE SDR FAMILY PROTEIN 7-LIKE"/>
    <property type="match status" value="1"/>
</dbReference>
<protein>
    <submittedName>
        <fullName evidence="5">Uncharacterized protein</fullName>
    </submittedName>
</protein>
<evidence type="ECO:0000256" key="2">
    <source>
        <dbReference type="ARBA" id="ARBA00022857"/>
    </source>
</evidence>
<dbReference type="PRINTS" id="PR00081">
    <property type="entry name" value="GDHRDH"/>
</dbReference>
<dbReference type="AlphaFoldDB" id="A0A814DSN8"/>
<dbReference type="Gene3D" id="3.40.50.720">
    <property type="entry name" value="NAD(P)-binding Rossmann-like Domain"/>
    <property type="match status" value="1"/>
</dbReference>
<evidence type="ECO:0000313" key="5">
    <source>
        <dbReference type="EMBL" id="CAF0959774.1"/>
    </source>
</evidence>
<dbReference type="InterPro" id="IPR002347">
    <property type="entry name" value="SDR_fam"/>
</dbReference>
<gene>
    <name evidence="6" type="ORF">FNK824_LOCUS13024</name>
    <name evidence="5" type="ORF">SEV965_LOCUS8701</name>
</gene>
<accession>A0A814DSN8</accession>
<dbReference type="PANTHER" id="PTHR43391">
    <property type="entry name" value="RETINOL DEHYDROGENASE-RELATED"/>
    <property type="match status" value="1"/>
</dbReference>
<evidence type="ECO:0000313" key="6">
    <source>
        <dbReference type="EMBL" id="CAF3764979.1"/>
    </source>
</evidence>
<evidence type="ECO:0000256" key="4">
    <source>
        <dbReference type="RuleBase" id="RU000363"/>
    </source>
</evidence>
<dbReference type="EMBL" id="CAJOBE010001675">
    <property type="protein sequence ID" value="CAF3764979.1"/>
    <property type="molecule type" value="Genomic_DNA"/>
</dbReference>
<organism evidence="5 7">
    <name type="scientific">Rotaria sordida</name>
    <dbReference type="NCBI Taxonomy" id="392033"/>
    <lineage>
        <taxon>Eukaryota</taxon>
        <taxon>Metazoa</taxon>
        <taxon>Spiralia</taxon>
        <taxon>Gnathifera</taxon>
        <taxon>Rotifera</taxon>
        <taxon>Eurotatoria</taxon>
        <taxon>Bdelloidea</taxon>
        <taxon>Philodinida</taxon>
        <taxon>Philodinidae</taxon>
        <taxon>Rotaria</taxon>
    </lineage>
</organism>
<comment type="caution">
    <text evidence="5">The sequence shown here is derived from an EMBL/GenBank/DDBJ whole genome shotgun (WGS) entry which is preliminary data.</text>
</comment>
<evidence type="ECO:0000256" key="3">
    <source>
        <dbReference type="ARBA" id="ARBA00023002"/>
    </source>
</evidence>
<keyword evidence="3" id="KW-0560">Oxidoreductase</keyword>
<dbReference type="GO" id="GO:0016491">
    <property type="term" value="F:oxidoreductase activity"/>
    <property type="evidence" value="ECO:0007669"/>
    <property type="project" value="UniProtKB-KW"/>
</dbReference>
<dbReference type="Proteomes" id="UP000663889">
    <property type="component" value="Unassembled WGS sequence"/>
</dbReference>
<name>A0A814DSN8_9BILA</name>
<proteinExistence type="inferred from homology"/>
<evidence type="ECO:0000256" key="1">
    <source>
        <dbReference type="ARBA" id="ARBA00006484"/>
    </source>
</evidence>
<dbReference type="Pfam" id="PF00106">
    <property type="entry name" value="adh_short"/>
    <property type="match status" value="1"/>
</dbReference>
<sequence>MSLNKVIIIIGASSGIGAGLARYISNDAKNQLKKIGLVLVARRENELNQAANNAKNDYCSTLVIPADVTKRENVEEIFQETKLKFNKISCWINNVGLGISRSVLDLTDDDIDTMIRINVKTALYGMQIIIPYFRQQGYGHLINISSILGRVPYTTFRSMYSASKATLNSLTTNLRMELQADPCCEKIHVTTILPGMVATDFAMNVIGDSVPKSLTDYKIPFIGPFPRTSQTIDDVCKIICDVINNEHPPREVYTNPEHKPLIKQYFENVGNFELLLKPPS</sequence>
<dbReference type="SUPFAM" id="SSF51735">
    <property type="entry name" value="NAD(P)-binding Rossmann-fold domains"/>
    <property type="match status" value="1"/>
</dbReference>